<keyword evidence="2" id="KW-0012">Acyltransferase</keyword>
<evidence type="ECO:0000313" key="3">
    <source>
        <dbReference type="Proteomes" id="UP001601976"/>
    </source>
</evidence>
<dbReference type="Proteomes" id="UP001601976">
    <property type="component" value="Unassembled WGS sequence"/>
</dbReference>
<evidence type="ECO:0000259" key="1">
    <source>
        <dbReference type="PROSITE" id="PS51186"/>
    </source>
</evidence>
<dbReference type="Pfam" id="PF00583">
    <property type="entry name" value="Acetyltransf_1"/>
    <property type="match status" value="1"/>
</dbReference>
<dbReference type="PROSITE" id="PS51186">
    <property type="entry name" value="GNAT"/>
    <property type="match status" value="1"/>
</dbReference>
<organism evidence="2 3">
    <name type="scientific">Streptomyces flavidovirens</name>
    <dbReference type="NCBI Taxonomy" id="67298"/>
    <lineage>
        <taxon>Bacteria</taxon>
        <taxon>Bacillati</taxon>
        <taxon>Actinomycetota</taxon>
        <taxon>Actinomycetes</taxon>
        <taxon>Kitasatosporales</taxon>
        <taxon>Streptomycetaceae</taxon>
        <taxon>Streptomyces</taxon>
    </lineage>
</organism>
<accession>A0ABW6RG92</accession>
<dbReference type="InterPro" id="IPR016181">
    <property type="entry name" value="Acyl_CoA_acyltransferase"/>
</dbReference>
<sequence length="201" mass="22933">MPAYSDSVSIGAAGPVPVECVLQRRPLTRAEADEVVAQIRRSPKITGYSRSEWRGRRDTFALVRRDGGELVGALLVHHLVGGWAEIAVVFVLEEHRGRGYGRQLLAGALDMMADTRKRLLLFYSEGSPMGALARDHGFGIHADEDAFVRGMPGRRIFLKYVYKFQWLCSFYRIREMRRKRRELDCTFDFKVAFLHTEGIKK</sequence>
<dbReference type="InterPro" id="IPR000182">
    <property type="entry name" value="GNAT_dom"/>
</dbReference>
<comment type="caution">
    <text evidence="2">The sequence shown here is derived from an EMBL/GenBank/DDBJ whole genome shotgun (WGS) entry which is preliminary data.</text>
</comment>
<keyword evidence="3" id="KW-1185">Reference proteome</keyword>
<proteinExistence type="predicted"/>
<reference evidence="2 3" key="1">
    <citation type="submission" date="2024-10" db="EMBL/GenBank/DDBJ databases">
        <title>The Natural Products Discovery Center: Release of the First 8490 Sequenced Strains for Exploring Actinobacteria Biosynthetic Diversity.</title>
        <authorList>
            <person name="Kalkreuter E."/>
            <person name="Kautsar S.A."/>
            <person name="Yang D."/>
            <person name="Bader C.D."/>
            <person name="Teijaro C.N."/>
            <person name="Fluegel L."/>
            <person name="Davis C.M."/>
            <person name="Simpson J.R."/>
            <person name="Lauterbach L."/>
            <person name="Steele A.D."/>
            <person name="Gui C."/>
            <person name="Meng S."/>
            <person name="Li G."/>
            <person name="Viehrig K."/>
            <person name="Ye F."/>
            <person name="Su P."/>
            <person name="Kiefer A.F."/>
            <person name="Nichols A."/>
            <person name="Cepeda A.J."/>
            <person name="Yan W."/>
            <person name="Fan B."/>
            <person name="Jiang Y."/>
            <person name="Adhikari A."/>
            <person name="Zheng C.-J."/>
            <person name="Schuster L."/>
            <person name="Cowan T.M."/>
            <person name="Smanski M.J."/>
            <person name="Chevrette M.G."/>
            <person name="De Carvalho L.P.S."/>
            <person name="Shen B."/>
        </authorList>
    </citation>
    <scope>NUCLEOTIDE SEQUENCE [LARGE SCALE GENOMIC DNA]</scope>
    <source>
        <strain evidence="2 3">NPDC003029</strain>
    </source>
</reference>
<evidence type="ECO:0000313" key="2">
    <source>
        <dbReference type="EMBL" id="MFF3340555.1"/>
    </source>
</evidence>
<dbReference type="EMBL" id="JBIAPK010000005">
    <property type="protein sequence ID" value="MFF3340555.1"/>
    <property type="molecule type" value="Genomic_DNA"/>
</dbReference>
<dbReference type="CDD" id="cd04301">
    <property type="entry name" value="NAT_SF"/>
    <property type="match status" value="1"/>
</dbReference>
<gene>
    <name evidence="2" type="ORF">ACFYWW_17735</name>
</gene>
<dbReference type="SUPFAM" id="SSF55729">
    <property type="entry name" value="Acyl-CoA N-acyltransferases (Nat)"/>
    <property type="match status" value="1"/>
</dbReference>
<feature type="domain" description="N-acetyltransferase" evidence="1">
    <location>
        <begin position="22"/>
        <end position="167"/>
    </location>
</feature>
<dbReference type="GO" id="GO:0016746">
    <property type="term" value="F:acyltransferase activity"/>
    <property type="evidence" value="ECO:0007669"/>
    <property type="project" value="UniProtKB-KW"/>
</dbReference>
<dbReference type="EC" id="2.3.-.-" evidence="2"/>
<dbReference type="Gene3D" id="3.40.630.30">
    <property type="match status" value="1"/>
</dbReference>
<name>A0ABW6RG92_9ACTN</name>
<protein>
    <submittedName>
        <fullName evidence="2">GNAT family N-acetyltransferase</fullName>
        <ecNumber evidence="2">2.3.-.-</ecNumber>
    </submittedName>
</protein>
<keyword evidence="2" id="KW-0808">Transferase</keyword>
<dbReference type="RefSeq" id="WP_355718536.1">
    <property type="nucleotide sequence ID" value="NZ_JBEXNP010000006.1"/>
</dbReference>